<name>A0AAW0B3N6_9AGAR</name>
<gene>
    <name evidence="1" type="ORF">VNI00_017909</name>
</gene>
<evidence type="ECO:0000313" key="1">
    <source>
        <dbReference type="EMBL" id="KAK7019820.1"/>
    </source>
</evidence>
<evidence type="ECO:0000313" key="2">
    <source>
        <dbReference type="Proteomes" id="UP001383192"/>
    </source>
</evidence>
<keyword evidence="2" id="KW-1185">Reference proteome</keyword>
<reference evidence="1 2" key="1">
    <citation type="submission" date="2024-01" db="EMBL/GenBank/DDBJ databases">
        <title>A draft genome for a cacao thread blight-causing isolate of Paramarasmius palmivorus.</title>
        <authorList>
            <person name="Baruah I.K."/>
            <person name="Bukari Y."/>
            <person name="Amoako-Attah I."/>
            <person name="Meinhardt L.W."/>
            <person name="Bailey B.A."/>
            <person name="Cohen S.P."/>
        </authorList>
    </citation>
    <scope>NUCLEOTIDE SEQUENCE [LARGE SCALE GENOMIC DNA]</scope>
    <source>
        <strain evidence="1 2">GH-12</strain>
    </source>
</reference>
<dbReference type="Proteomes" id="UP001383192">
    <property type="component" value="Unassembled WGS sequence"/>
</dbReference>
<protein>
    <submittedName>
        <fullName evidence="1">Uncharacterized protein</fullName>
    </submittedName>
</protein>
<organism evidence="1 2">
    <name type="scientific">Paramarasmius palmivorus</name>
    <dbReference type="NCBI Taxonomy" id="297713"/>
    <lineage>
        <taxon>Eukaryota</taxon>
        <taxon>Fungi</taxon>
        <taxon>Dikarya</taxon>
        <taxon>Basidiomycota</taxon>
        <taxon>Agaricomycotina</taxon>
        <taxon>Agaricomycetes</taxon>
        <taxon>Agaricomycetidae</taxon>
        <taxon>Agaricales</taxon>
        <taxon>Marasmiineae</taxon>
        <taxon>Marasmiaceae</taxon>
        <taxon>Paramarasmius</taxon>
    </lineage>
</organism>
<comment type="caution">
    <text evidence="1">The sequence shown here is derived from an EMBL/GenBank/DDBJ whole genome shotgun (WGS) entry which is preliminary data.</text>
</comment>
<dbReference type="AlphaFoldDB" id="A0AAW0B3N6"/>
<accession>A0AAW0B3N6</accession>
<sequence length="199" mass="22305">MSWCEEAHLDLLLKVSVPLHMEFFSRLVERYPRIGGGAIGSIGAATGFRQKEFEMFLLRSFAEYPLQIQREFPSVPLLTERFKRNLDDVVSVLESLIDDELICQVLVGLSHCDDVRTGCERDLSHVTTSQLWAIEVVRMEGFLDARNDMGADSASSLYDLCAYEWLRGGLAAFLEVEVVSGAALHARANALMESLLDMD</sequence>
<dbReference type="EMBL" id="JAYKXP010000196">
    <property type="protein sequence ID" value="KAK7019820.1"/>
    <property type="molecule type" value="Genomic_DNA"/>
</dbReference>
<proteinExistence type="predicted"/>